<dbReference type="PANTHER" id="PTHR16038">
    <property type="entry name" value="NOP SEVEN ASSOCIATED PROTEIN 1"/>
    <property type="match status" value="1"/>
</dbReference>
<dbReference type="GO" id="GO:0042273">
    <property type="term" value="P:ribosomal large subunit biogenesis"/>
    <property type="evidence" value="ECO:0007669"/>
    <property type="project" value="InterPro"/>
</dbReference>
<name>A0A1E3NZ93_WICAA</name>
<evidence type="ECO:0000256" key="3">
    <source>
        <dbReference type="ARBA" id="ARBA00011187"/>
    </source>
</evidence>
<feature type="compositionally biased region" description="Basic and acidic residues" evidence="5">
    <location>
        <begin position="350"/>
        <end position="361"/>
    </location>
</feature>
<gene>
    <name evidence="6" type="ORF">WICANDRAFT_33622</name>
</gene>
<dbReference type="PANTHER" id="PTHR16038:SF4">
    <property type="entry name" value="WD REPEAT-CONTAINING PROTEIN 74"/>
    <property type="match status" value="1"/>
</dbReference>
<dbReference type="Gene3D" id="2.130.10.10">
    <property type="entry name" value="YVTN repeat-like/Quinoprotein amine dehydrogenase"/>
    <property type="match status" value="2"/>
</dbReference>
<comment type="similarity">
    <text evidence="2">Belongs to the NSA1 family.</text>
</comment>
<sequence>MKILAAADDSGSFKEILCPRGTDTSSQQAPQPETIETYNGEGLKNRVQRFLVTTCNDEEIIVSARANGAINFYNSKTYESINSISNNLETSTKDEFVSLISSFGNIYAASEQGKITIIDSSSISSEKVNYITTSVKAPLSTFISHPTQEGVFAYGGKENDVKIIRLYKEGTSIFDNDEVKPEQLFQGKNVKNDKLDLRVPIWITNILFIKLEDHTETTWKFITTTGHGQVRKYDTSHGRKPILDKKLSDKPLVRVAATPKEDEIICADTHVTTALFNIEKGALVAKYKGSVGAVQALYSHLKGDNGLLVTGALDRYVRVFDINTREQVAKVYIGSKISAVWLLSDENTDAENKKEEEIDPKKLKKMRKKAELEDEDEDEVWNQLDNLEKKTTKKRKT</sequence>
<protein>
    <recommendedName>
        <fullName evidence="4">Ribosome biogenesis protein NSA1</fullName>
    </recommendedName>
</protein>
<feature type="region of interest" description="Disordered" evidence="5">
    <location>
        <begin position="348"/>
        <end position="397"/>
    </location>
</feature>
<dbReference type="SUPFAM" id="SSF50978">
    <property type="entry name" value="WD40 repeat-like"/>
    <property type="match status" value="1"/>
</dbReference>
<proteinExistence type="inferred from homology"/>
<dbReference type="AlphaFoldDB" id="A0A1E3NZ93"/>
<evidence type="ECO:0000256" key="4">
    <source>
        <dbReference type="ARBA" id="ARBA00014234"/>
    </source>
</evidence>
<comment type="function">
    <text evidence="1">Involved in the biogenesis of the 60S ribosomal subunit.</text>
</comment>
<comment type="subunit">
    <text evidence="3">Component of the pre-66S ribosomal particle.</text>
</comment>
<dbReference type="GO" id="GO:0005730">
    <property type="term" value="C:nucleolus"/>
    <property type="evidence" value="ECO:0007669"/>
    <property type="project" value="InterPro"/>
</dbReference>
<dbReference type="CDD" id="cd22858">
    <property type="entry name" value="Nsa1"/>
    <property type="match status" value="1"/>
</dbReference>
<dbReference type="InterPro" id="IPR015943">
    <property type="entry name" value="WD40/YVTN_repeat-like_dom_sf"/>
</dbReference>
<dbReference type="RefSeq" id="XP_019037585.1">
    <property type="nucleotide sequence ID" value="XM_019182094.1"/>
</dbReference>
<evidence type="ECO:0000256" key="1">
    <source>
        <dbReference type="ARBA" id="ARBA00002889"/>
    </source>
</evidence>
<dbReference type="InterPro" id="IPR037379">
    <property type="entry name" value="WDR74/Nsa1"/>
</dbReference>
<evidence type="ECO:0000256" key="2">
    <source>
        <dbReference type="ARBA" id="ARBA00007861"/>
    </source>
</evidence>
<dbReference type="GeneID" id="30199340"/>
<accession>A0A1E3NZ93</accession>
<dbReference type="STRING" id="683960.A0A1E3NZ93"/>
<dbReference type="OrthoDB" id="18388at2759"/>
<dbReference type="InterPro" id="IPR036322">
    <property type="entry name" value="WD40_repeat_dom_sf"/>
</dbReference>
<dbReference type="Proteomes" id="UP000094112">
    <property type="component" value="Unassembled WGS sequence"/>
</dbReference>
<dbReference type="EMBL" id="KV454212">
    <property type="protein sequence ID" value="ODQ58378.1"/>
    <property type="molecule type" value="Genomic_DNA"/>
</dbReference>
<evidence type="ECO:0000313" key="6">
    <source>
        <dbReference type="EMBL" id="ODQ58378.1"/>
    </source>
</evidence>
<dbReference type="GO" id="GO:0030687">
    <property type="term" value="C:preribosome, large subunit precursor"/>
    <property type="evidence" value="ECO:0007669"/>
    <property type="project" value="TreeGrafter"/>
</dbReference>
<keyword evidence="7" id="KW-1185">Reference proteome</keyword>
<reference evidence="6 7" key="1">
    <citation type="journal article" date="2016" name="Proc. Natl. Acad. Sci. U.S.A.">
        <title>Comparative genomics of biotechnologically important yeasts.</title>
        <authorList>
            <person name="Riley R."/>
            <person name="Haridas S."/>
            <person name="Wolfe K.H."/>
            <person name="Lopes M.R."/>
            <person name="Hittinger C.T."/>
            <person name="Goeker M."/>
            <person name="Salamov A.A."/>
            <person name="Wisecaver J.H."/>
            <person name="Long T.M."/>
            <person name="Calvey C.H."/>
            <person name="Aerts A.L."/>
            <person name="Barry K.W."/>
            <person name="Choi C."/>
            <person name="Clum A."/>
            <person name="Coughlan A.Y."/>
            <person name="Deshpande S."/>
            <person name="Douglass A.P."/>
            <person name="Hanson S.J."/>
            <person name="Klenk H.-P."/>
            <person name="LaButti K.M."/>
            <person name="Lapidus A."/>
            <person name="Lindquist E.A."/>
            <person name="Lipzen A.M."/>
            <person name="Meier-Kolthoff J.P."/>
            <person name="Ohm R.A."/>
            <person name="Otillar R.P."/>
            <person name="Pangilinan J.L."/>
            <person name="Peng Y."/>
            <person name="Rokas A."/>
            <person name="Rosa C.A."/>
            <person name="Scheuner C."/>
            <person name="Sibirny A.A."/>
            <person name="Slot J.C."/>
            <person name="Stielow J.B."/>
            <person name="Sun H."/>
            <person name="Kurtzman C.P."/>
            <person name="Blackwell M."/>
            <person name="Grigoriev I.V."/>
            <person name="Jeffries T.W."/>
        </authorList>
    </citation>
    <scope>NUCLEOTIDE SEQUENCE [LARGE SCALE GENOMIC DNA]</scope>
    <source>
        <strain evidence="7">ATCC 58044 / CBS 1984 / NCYC 433 / NRRL Y-366-8</strain>
    </source>
</reference>
<evidence type="ECO:0000313" key="7">
    <source>
        <dbReference type="Proteomes" id="UP000094112"/>
    </source>
</evidence>
<evidence type="ECO:0000256" key="5">
    <source>
        <dbReference type="SAM" id="MobiDB-lite"/>
    </source>
</evidence>
<organism evidence="6 7">
    <name type="scientific">Wickerhamomyces anomalus (strain ATCC 58044 / CBS 1984 / NCYC 433 / NRRL Y-366-8)</name>
    <name type="common">Yeast</name>
    <name type="synonym">Hansenula anomala</name>
    <dbReference type="NCBI Taxonomy" id="683960"/>
    <lineage>
        <taxon>Eukaryota</taxon>
        <taxon>Fungi</taxon>
        <taxon>Dikarya</taxon>
        <taxon>Ascomycota</taxon>
        <taxon>Saccharomycotina</taxon>
        <taxon>Saccharomycetes</taxon>
        <taxon>Phaffomycetales</taxon>
        <taxon>Wickerhamomycetaceae</taxon>
        <taxon>Wickerhamomyces</taxon>
    </lineage>
</organism>